<dbReference type="GO" id="GO:0030641">
    <property type="term" value="P:regulation of cellular pH"/>
    <property type="evidence" value="ECO:0007669"/>
    <property type="project" value="TreeGrafter"/>
</dbReference>
<dbReference type="AlphaFoldDB" id="A0A0B7ANW2"/>
<feature type="signal peptide" evidence="7">
    <location>
        <begin position="1"/>
        <end position="21"/>
    </location>
</feature>
<dbReference type="PANTHER" id="PTHR12471:SF7">
    <property type="entry name" value="V-TYPE PROTON ATPASE SUBUNIT S1"/>
    <property type="match status" value="1"/>
</dbReference>
<dbReference type="GO" id="GO:0001671">
    <property type="term" value="F:ATPase activator activity"/>
    <property type="evidence" value="ECO:0007669"/>
    <property type="project" value="TreeGrafter"/>
</dbReference>
<protein>
    <recommendedName>
        <fullName evidence="8">V-type proton ATPase subunit S1/VOA1 transmembrane domain-containing protein</fullName>
    </recommendedName>
</protein>
<evidence type="ECO:0000256" key="7">
    <source>
        <dbReference type="SAM" id="SignalP"/>
    </source>
</evidence>
<keyword evidence="5 6" id="KW-0472">Membrane</keyword>
<dbReference type="Gene3D" id="2.40.160.110">
    <property type="match status" value="1"/>
</dbReference>
<keyword evidence="3 6" id="KW-0812">Transmembrane</keyword>
<dbReference type="EMBL" id="HACG01034826">
    <property type="protein sequence ID" value="CEK81691.1"/>
    <property type="molecule type" value="Transcribed_RNA"/>
</dbReference>
<name>A0A0B7ANW2_9EUPU</name>
<keyword evidence="7" id="KW-0732">Signal</keyword>
<sequence length="454" mass="50621">MAFLLSFTLMVLTSTFLTVSSLSSIPALLWSPERSMSQLPEVMGLDPIKSDDFLNGYLTPLMDNPLESAVIFIQDKLSTDDFTRYADVYTPNSKGGSFENIKECMENHFSMELPQVSNPCDAVEKLKASFSGDVHTVTSVDQVESLNLDKDKKVLIIVHLNPVTGQKDQENVIQQNDATVGAISQHLKKRSIKYSALFTGRAASDDHVESVESHSSRRLMADSSSSSANYNGTFMNVSNGDIYVFLKEAFVVMKYEGKTYSINLTVDADTANNSTQDNKTAVIQLDFKDAKFNDTSYNIKIRTEAVNLKDRWVMSRVSLDIVGGVVPTSNFSLENATLSSGDMDFTIPILYSWHCTDMKLNLETVYNKDNAQFKGSYIQLTGYQVQAFNIQKNRFFDAQDCVGYFTTAIWMFLFSSIFLVSILIFGVLMVLSLSTMDKYDDPKGKTITVAQGTD</sequence>
<evidence type="ECO:0000259" key="8">
    <source>
        <dbReference type="Pfam" id="PF20520"/>
    </source>
</evidence>
<feature type="transmembrane region" description="Helical" evidence="6">
    <location>
        <begin position="409"/>
        <end position="433"/>
    </location>
</feature>
<evidence type="ECO:0000313" key="9">
    <source>
        <dbReference type="EMBL" id="CEK81691.1"/>
    </source>
</evidence>
<evidence type="ECO:0000256" key="2">
    <source>
        <dbReference type="ARBA" id="ARBA00009037"/>
    </source>
</evidence>
<dbReference type="PANTHER" id="PTHR12471">
    <property type="entry name" value="VACUOLAR ATP SYNTHASE SUBUNIT S1"/>
    <property type="match status" value="1"/>
</dbReference>
<feature type="domain" description="V-type proton ATPase subunit S1/VOA1 transmembrane" evidence="8">
    <location>
        <begin position="403"/>
        <end position="441"/>
    </location>
</feature>
<comment type="subcellular location">
    <subcellularLocation>
        <location evidence="1">Membrane</location>
        <topology evidence="1">Single-pass membrane protein</topology>
    </subcellularLocation>
</comment>
<proteinExistence type="inferred from homology"/>
<evidence type="ECO:0000256" key="1">
    <source>
        <dbReference type="ARBA" id="ARBA00004167"/>
    </source>
</evidence>
<organism evidence="9">
    <name type="scientific">Arion vulgaris</name>
    <dbReference type="NCBI Taxonomy" id="1028688"/>
    <lineage>
        <taxon>Eukaryota</taxon>
        <taxon>Metazoa</taxon>
        <taxon>Spiralia</taxon>
        <taxon>Lophotrochozoa</taxon>
        <taxon>Mollusca</taxon>
        <taxon>Gastropoda</taxon>
        <taxon>Heterobranchia</taxon>
        <taxon>Euthyneura</taxon>
        <taxon>Panpulmonata</taxon>
        <taxon>Eupulmonata</taxon>
        <taxon>Stylommatophora</taxon>
        <taxon>Helicina</taxon>
        <taxon>Arionoidea</taxon>
        <taxon>Arionidae</taxon>
        <taxon>Arion</taxon>
    </lineage>
</organism>
<keyword evidence="4 6" id="KW-1133">Transmembrane helix</keyword>
<gene>
    <name evidence="9" type="primary">ORF127440</name>
</gene>
<dbReference type="Pfam" id="PF20520">
    <property type="entry name" value="Ac45-VOA1_TM"/>
    <property type="match status" value="1"/>
</dbReference>
<dbReference type="InterPro" id="IPR008388">
    <property type="entry name" value="Ac45_acc_su"/>
</dbReference>
<reference evidence="9" key="1">
    <citation type="submission" date="2014-12" db="EMBL/GenBank/DDBJ databases">
        <title>Insight into the proteome of Arion vulgaris.</title>
        <authorList>
            <person name="Aradska J."/>
            <person name="Bulat T."/>
            <person name="Smidak R."/>
            <person name="Sarate P."/>
            <person name="Gangsoo J."/>
            <person name="Sialana F."/>
            <person name="Bilban M."/>
            <person name="Lubec G."/>
        </authorList>
    </citation>
    <scope>NUCLEOTIDE SEQUENCE</scope>
    <source>
        <tissue evidence="9">Skin</tissue>
    </source>
</reference>
<evidence type="ECO:0000256" key="3">
    <source>
        <dbReference type="ARBA" id="ARBA00022692"/>
    </source>
</evidence>
<evidence type="ECO:0000256" key="4">
    <source>
        <dbReference type="ARBA" id="ARBA00022989"/>
    </source>
</evidence>
<evidence type="ECO:0000256" key="6">
    <source>
        <dbReference type="SAM" id="Phobius"/>
    </source>
</evidence>
<dbReference type="GO" id="GO:0033176">
    <property type="term" value="C:proton-transporting V-type ATPase complex"/>
    <property type="evidence" value="ECO:0007669"/>
    <property type="project" value="TreeGrafter"/>
</dbReference>
<dbReference type="InterPro" id="IPR046756">
    <property type="entry name" value="VAS1/VOA1_TM"/>
</dbReference>
<accession>A0A0B7ANW2</accession>
<feature type="chain" id="PRO_5002111766" description="V-type proton ATPase subunit S1/VOA1 transmembrane domain-containing protein" evidence="7">
    <location>
        <begin position="22"/>
        <end position="454"/>
    </location>
</feature>
<evidence type="ECO:0000256" key="5">
    <source>
        <dbReference type="ARBA" id="ARBA00023136"/>
    </source>
</evidence>
<comment type="similarity">
    <text evidence="2">Belongs to the vacuolar ATPase subunit S1 family.</text>
</comment>